<keyword evidence="2" id="KW-1185">Reference proteome</keyword>
<gene>
    <name evidence="1" type="ORF">RirG_130000</name>
</gene>
<dbReference type="EMBL" id="JEMT01020468">
    <property type="protein sequence ID" value="EXX65777.1"/>
    <property type="molecule type" value="Genomic_DNA"/>
</dbReference>
<sequence length="61" mass="6714">MPLPQSLKPQSLSPSPFLSFETTPNSSLISDEITSNLYICCASDRFLPQIEAHAPHIEIVT</sequence>
<organism evidence="1 2">
    <name type="scientific">Rhizophagus irregularis (strain DAOM 197198w)</name>
    <name type="common">Glomus intraradices</name>
    <dbReference type="NCBI Taxonomy" id="1432141"/>
    <lineage>
        <taxon>Eukaryota</taxon>
        <taxon>Fungi</taxon>
        <taxon>Fungi incertae sedis</taxon>
        <taxon>Mucoromycota</taxon>
        <taxon>Glomeromycotina</taxon>
        <taxon>Glomeromycetes</taxon>
        <taxon>Glomerales</taxon>
        <taxon>Glomeraceae</taxon>
        <taxon>Rhizophagus</taxon>
    </lineage>
</organism>
<evidence type="ECO:0000313" key="1">
    <source>
        <dbReference type="EMBL" id="EXX65777.1"/>
    </source>
</evidence>
<reference evidence="1 2" key="1">
    <citation type="submission" date="2014-02" db="EMBL/GenBank/DDBJ databases">
        <title>Single nucleus genome sequencing reveals high similarity among nuclei of an endomycorrhizal fungus.</title>
        <authorList>
            <person name="Lin K."/>
            <person name="Geurts R."/>
            <person name="Zhang Z."/>
            <person name="Limpens E."/>
            <person name="Saunders D.G."/>
            <person name="Mu D."/>
            <person name="Pang E."/>
            <person name="Cao H."/>
            <person name="Cha H."/>
            <person name="Lin T."/>
            <person name="Zhou Q."/>
            <person name="Shang Y."/>
            <person name="Li Y."/>
            <person name="Ivanov S."/>
            <person name="Sharma T."/>
            <person name="Velzen R.V."/>
            <person name="Ruijter N.D."/>
            <person name="Aanen D.K."/>
            <person name="Win J."/>
            <person name="Kamoun S."/>
            <person name="Bisseling T."/>
            <person name="Huang S."/>
        </authorList>
    </citation>
    <scope>NUCLEOTIDE SEQUENCE [LARGE SCALE GENOMIC DNA]</scope>
    <source>
        <strain evidence="2">DAOM197198w</strain>
    </source>
</reference>
<accession>A0A015J887</accession>
<dbReference type="Proteomes" id="UP000022910">
    <property type="component" value="Unassembled WGS sequence"/>
</dbReference>
<name>A0A015J887_RHIIW</name>
<dbReference type="HOGENOM" id="CLU_2923905_0_0_1"/>
<dbReference type="AlphaFoldDB" id="A0A015J887"/>
<comment type="caution">
    <text evidence="1">The sequence shown here is derived from an EMBL/GenBank/DDBJ whole genome shotgun (WGS) entry which is preliminary data.</text>
</comment>
<evidence type="ECO:0000313" key="2">
    <source>
        <dbReference type="Proteomes" id="UP000022910"/>
    </source>
</evidence>
<proteinExistence type="predicted"/>
<protein>
    <submittedName>
        <fullName evidence="1">Uncharacterized protein</fullName>
    </submittedName>
</protein>